<dbReference type="Pfam" id="PF01509">
    <property type="entry name" value="TruB_N"/>
    <property type="match status" value="1"/>
</dbReference>
<evidence type="ECO:0000259" key="6">
    <source>
        <dbReference type="Pfam" id="PF01509"/>
    </source>
</evidence>
<evidence type="ECO:0000256" key="1">
    <source>
        <dbReference type="ARBA" id="ARBA00000385"/>
    </source>
</evidence>
<evidence type="ECO:0000256" key="3">
    <source>
        <dbReference type="ARBA" id="ARBA00022694"/>
    </source>
</evidence>
<accession>A0A841PYJ7</accession>
<feature type="domain" description="Pseudouridine synthase II N-terminal" evidence="6">
    <location>
        <begin position="24"/>
        <end position="180"/>
    </location>
</feature>
<evidence type="ECO:0000313" key="7">
    <source>
        <dbReference type="EMBL" id="MBB6449265.1"/>
    </source>
</evidence>
<dbReference type="EMBL" id="JACHHJ010000001">
    <property type="protein sequence ID" value="MBB6449265.1"/>
    <property type="molecule type" value="Genomic_DNA"/>
</dbReference>
<comment type="similarity">
    <text evidence="2 5">Belongs to the pseudouridine synthase TruB family. Type 1 subfamily.</text>
</comment>
<dbReference type="FunFam" id="3.30.2350.10:FF:000011">
    <property type="entry name" value="tRNA pseudouridine synthase B"/>
    <property type="match status" value="1"/>
</dbReference>
<gene>
    <name evidence="5" type="primary">truB</name>
    <name evidence="7" type="ORF">HNR44_001214</name>
</gene>
<dbReference type="Proteomes" id="UP000568839">
    <property type="component" value="Unassembled WGS sequence"/>
</dbReference>
<dbReference type="NCBIfam" id="TIGR00431">
    <property type="entry name" value="TruB"/>
    <property type="match status" value="1"/>
</dbReference>
<dbReference type="InterPro" id="IPR002501">
    <property type="entry name" value="PsdUridine_synth_N"/>
</dbReference>
<dbReference type="EC" id="5.4.99.25" evidence="5"/>
<dbReference type="SUPFAM" id="SSF55120">
    <property type="entry name" value="Pseudouridine synthase"/>
    <property type="match status" value="1"/>
</dbReference>
<dbReference type="InterPro" id="IPR014780">
    <property type="entry name" value="tRNA_psdUridine_synth_TruB"/>
</dbReference>
<dbReference type="PANTHER" id="PTHR13767">
    <property type="entry name" value="TRNA-PSEUDOURIDINE SYNTHASE"/>
    <property type="match status" value="1"/>
</dbReference>
<dbReference type="GO" id="GO:0031119">
    <property type="term" value="P:tRNA pseudouridine synthesis"/>
    <property type="evidence" value="ECO:0007669"/>
    <property type="project" value="UniProtKB-UniRule"/>
</dbReference>
<feature type="active site" description="Nucleophile" evidence="5">
    <location>
        <position position="39"/>
    </location>
</feature>
<dbReference type="CDD" id="cd02573">
    <property type="entry name" value="PseudoU_synth_EcTruB"/>
    <property type="match status" value="1"/>
</dbReference>
<protein>
    <recommendedName>
        <fullName evidence="5">tRNA pseudouridine synthase B</fullName>
        <ecNumber evidence="5">5.4.99.25</ecNumber>
    </recommendedName>
    <alternativeName>
        <fullName evidence="5">tRNA pseudouridine(55) synthase</fullName>
        <shortName evidence="5">Psi55 synthase</shortName>
    </alternativeName>
    <alternativeName>
        <fullName evidence="5">tRNA pseudouridylate synthase</fullName>
    </alternativeName>
    <alternativeName>
        <fullName evidence="5">tRNA-uridine isomerase</fullName>
    </alternativeName>
</protein>
<dbReference type="PANTHER" id="PTHR13767:SF2">
    <property type="entry name" value="PSEUDOURIDYLATE SYNTHASE TRUB1"/>
    <property type="match status" value="1"/>
</dbReference>
<reference evidence="7 8" key="1">
    <citation type="submission" date="2020-08" db="EMBL/GenBank/DDBJ databases">
        <title>Genomic Encyclopedia of Type Strains, Phase IV (KMG-IV): sequencing the most valuable type-strain genomes for metagenomic binning, comparative biology and taxonomic classification.</title>
        <authorList>
            <person name="Goeker M."/>
        </authorList>
    </citation>
    <scope>NUCLEOTIDE SEQUENCE [LARGE SCALE GENOMIC DNA]</scope>
    <source>
        <strain evidence="7 8">DSM 21769</strain>
    </source>
</reference>
<evidence type="ECO:0000256" key="5">
    <source>
        <dbReference type="HAMAP-Rule" id="MF_01080"/>
    </source>
</evidence>
<dbReference type="Gene3D" id="3.30.2350.10">
    <property type="entry name" value="Pseudouridine synthase"/>
    <property type="match status" value="1"/>
</dbReference>
<dbReference type="GO" id="GO:0160148">
    <property type="term" value="F:tRNA pseudouridine(55) synthase activity"/>
    <property type="evidence" value="ECO:0007669"/>
    <property type="project" value="UniProtKB-EC"/>
</dbReference>
<proteinExistence type="inferred from homology"/>
<evidence type="ECO:0000256" key="4">
    <source>
        <dbReference type="ARBA" id="ARBA00023235"/>
    </source>
</evidence>
<dbReference type="InterPro" id="IPR020103">
    <property type="entry name" value="PsdUridine_synth_cat_dom_sf"/>
</dbReference>
<organism evidence="7 8">
    <name type="scientific">Geomicrobium halophilum</name>
    <dbReference type="NCBI Taxonomy" id="549000"/>
    <lineage>
        <taxon>Bacteria</taxon>
        <taxon>Bacillati</taxon>
        <taxon>Bacillota</taxon>
        <taxon>Bacilli</taxon>
        <taxon>Bacillales</taxon>
        <taxon>Geomicrobium</taxon>
    </lineage>
</organism>
<comment type="catalytic activity">
    <reaction evidence="1 5">
        <text>uridine(55) in tRNA = pseudouridine(55) in tRNA</text>
        <dbReference type="Rhea" id="RHEA:42532"/>
        <dbReference type="Rhea" id="RHEA-COMP:10101"/>
        <dbReference type="Rhea" id="RHEA-COMP:10102"/>
        <dbReference type="ChEBI" id="CHEBI:65314"/>
        <dbReference type="ChEBI" id="CHEBI:65315"/>
        <dbReference type="EC" id="5.4.99.25"/>
    </reaction>
</comment>
<comment type="function">
    <text evidence="5">Responsible for synthesis of pseudouridine from uracil-55 in the psi GC loop of transfer RNAs.</text>
</comment>
<dbReference type="GO" id="GO:1990481">
    <property type="term" value="P:mRNA pseudouridine synthesis"/>
    <property type="evidence" value="ECO:0007669"/>
    <property type="project" value="TreeGrafter"/>
</dbReference>
<sequence>MDGGILPLNKPAGVTSHDCVLMARRWLKTSEVGHTGTLDPEVTGVLPLCVGRATKLVPILMDESKAYEGTIALGSATTTEDASGEVVDRKRVQTQIAEANIDEALQALTGELKQVPPMYSAVKVNGKRLYEYARLGESVERPSRCVSIYSLHRTGAPFWSEDEQHLMIPFSVACSKGTYVRTLAVETGNKLGYPAHLFTLLRTRSAGVELNQCYSVEEMDRLASEERAFESLLSVDHVLRHFQHYEVNERQATKITNGAVLRAREYPEANRLVFTHNQQPIAIYVPHPRKHGMIKPDVMLAVPANNET</sequence>
<evidence type="ECO:0000256" key="2">
    <source>
        <dbReference type="ARBA" id="ARBA00005642"/>
    </source>
</evidence>
<comment type="caution">
    <text evidence="7">The sequence shown here is derived from an EMBL/GenBank/DDBJ whole genome shotgun (WGS) entry which is preliminary data.</text>
</comment>
<dbReference type="RefSeq" id="WP_184403162.1">
    <property type="nucleotide sequence ID" value="NZ_JACHHJ010000001.1"/>
</dbReference>
<keyword evidence="8" id="KW-1185">Reference proteome</keyword>
<dbReference type="AlphaFoldDB" id="A0A841PYJ7"/>
<keyword evidence="3 5" id="KW-0819">tRNA processing</keyword>
<name>A0A841PYJ7_9BACL</name>
<dbReference type="GO" id="GO:0003723">
    <property type="term" value="F:RNA binding"/>
    <property type="evidence" value="ECO:0007669"/>
    <property type="project" value="InterPro"/>
</dbReference>
<dbReference type="HAMAP" id="MF_01080">
    <property type="entry name" value="TruB_bact"/>
    <property type="match status" value="1"/>
</dbReference>
<evidence type="ECO:0000313" key="8">
    <source>
        <dbReference type="Proteomes" id="UP000568839"/>
    </source>
</evidence>
<keyword evidence="4 5" id="KW-0413">Isomerase</keyword>